<dbReference type="InterPro" id="IPR036779">
    <property type="entry name" value="LysM_dom_sf"/>
</dbReference>
<keyword evidence="2" id="KW-1185">Reference proteome</keyword>
<dbReference type="InterPro" id="IPR008861">
    <property type="entry name" value="GpX-like"/>
</dbReference>
<comment type="caution">
    <text evidence="1">The sequence shown here is derived from an EMBL/GenBank/DDBJ whole genome shotgun (WGS) entry which is preliminary data.</text>
</comment>
<dbReference type="Proteomes" id="UP000777002">
    <property type="component" value="Unassembled WGS sequence"/>
</dbReference>
<sequence>MYTTQQGDTWDIIAKRHYGSEMLINELIEANSDYRKTVIFPAGITLQTPEVAENINTESSLPPWKRGRDGSQ</sequence>
<evidence type="ECO:0000313" key="2">
    <source>
        <dbReference type="Proteomes" id="UP000777002"/>
    </source>
</evidence>
<evidence type="ECO:0000313" key="1">
    <source>
        <dbReference type="EMBL" id="MBM6928586.1"/>
    </source>
</evidence>
<dbReference type="RefSeq" id="WP_205050174.1">
    <property type="nucleotide sequence ID" value="NZ_JACJKX010000007.1"/>
</dbReference>
<dbReference type="Gene3D" id="3.10.350.10">
    <property type="entry name" value="LysM domain"/>
    <property type="match status" value="1"/>
</dbReference>
<dbReference type="CDD" id="cd00118">
    <property type="entry name" value="LysM"/>
    <property type="match status" value="1"/>
</dbReference>
<accession>A0ABS2GUU8</accession>
<dbReference type="InterPro" id="IPR018392">
    <property type="entry name" value="LysM"/>
</dbReference>
<protein>
    <submittedName>
        <fullName evidence="1">Tail protein X</fullName>
    </submittedName>
</protein>
<gene>
    <name evidence="1" type="ORF">H5985_04795</name>
</gene>
<name>A0ABS2GUU8_9BURK</name>
<reference evidence="1 2" key="1">
    <citation type="journal article" date="2021" name="Sci. Rep.">
        <title>The distribution of antibiotic resistance genes in chicken gut microbiota commensals.</title>
        <authorList>
            <person name="Juricova H."/>
            <person name="Matiasovicova J."/>
            <person name="Kubasova T."/>
            <person name="Cejkova D."/>
            <person name="Rychlik I."/>
        </authorList>
    </citation>
    <scope>NUCLEOTIDE SEQUENCE [LARGE SCALE GENOMIC DNA]</scope>
    <source>
        <strain evidence="1 2">An562</strain>
    </source>
</reference>
<proteinExistence type="predicted"/>
<organism evidence="1 2">
    <name type="scientific">Parasutterella secunda</name>
    <dbReference type="NCBI Taxonomy" id="626947"/>
    <lineage>
        <taxon>Bacteria</taxon>
        <taxon>Pseudomonadati</taxon>
        <taxon>Pseudomonadota</taxon>
        <taxon>Betaproteobacteria</taxon>
        <taxon>Burkholderiales</taxon>
        <taxon>Sutterellaceae</taxon>
        <taxon>Parasutterella</taxon>
    </lineage>
</organism>
<dbReference type="Pfam" id="PF05489">
    <property type="entry name" value="Phage_tail_X"/>
    <property type="match status" value="1"/>
</dbReference>
<dbReference type="EMBL" id="JACJKX010000007">
    <property type="protein sequence ID" value="MBM6928586.1"/>
    <property type="molecule type" value="Genomic_DNA"/>
</dbReference>